<comment type="caution">
    <text evidence="1">The sequence shown here is derived from an EMBL/GenBank/DDBJ whole genome shotgun (WGS) entry which is preliminary data.</text>
</comment>
<name>A0A7Z0WTU6_9PSEU</name>
<dbReference type="InterPro" id="IPR046202">
    <property type="entry name" value="DUF6235"/>
</dbReference>
<sequence>MSFRLDTGIDVLETWTAHSEEDDRSLVYQALFAMTDQSLFRTHRIVDDFQRLNEFFVLLREDLVLKLRVHCFDSFGVVYVGPSAKAPGLVIPQRERRGRRVTP</sequence>
<organism evidence="1 2">
    <name type="scientific">Actinophytocola xinjiangensis</name>
    <dbReference type="NCBI Taxonomy" id="485602"/>
    <lineage>
        <taxon>Bacteria</taxon>
        <taxon>Bacillati</taxon>
        <taxon>Actinomycetota</taxon>
        <taxon>Actinomycetes</taxon>
        <taxon>Pseudonocardiales</taxon>
        <taxon>Pseudonocardiaceae</taxon>
    </lineage>
</organism>
<evidence type="ECO:0000313" key="1">
    <source>
        <dbReference type="EMBL" id="OLF13204.1"/>
    </source>
</evidence>
<dbReference type="Proteomes" id="UP000185696">
    <property type="component" value="Unassembled WGS sequence"/>
</dbReference>
<dbReference type="AlphaFoldDB" id="A0A7Z0WTU6"/>
<proteinExistence type="predicted"/>
<evidence type="ECO:0000313" key="2">
    <source>
        <dbReference type="Proteomes" id="UP000185696"/>
    </source>
</evidence>
<gene>
    <name evidence="1" type="ORF">BLA60_06955</name>
</gene>
<dbReference type="Pfam" id="PF19748">
    <property type="entry name" value="DUF6235"/>
    <property type="match status" value="1"/>
</dbReference>
<protein>
    <submittedName>
        <fullName evidence="1">Uncharacterized protein</fullName>
    </submittedName>
</protein>
<reference evidence="1 2" key="1">
    <citation type="submission" date="2016-12" db="EMBL/GenBank/DDBJ databases">
        <title>The draft genome sequence of Actinophytocola xinjiangensis.</title>
        <authorList>
            <person name="Wang W."/>
            <person name="Yuan L."/>
        </authorList>
    </citation>
    <scope>NUCLEOTIDE SEQUENCE [LARGE SCALE GENOMIC DNA]</scope>
    <source>
        <strain evidence="1 2">CGMCC 4.4663</strain>
    </source>
</reference>
<dbReference type="EMBL" id="MSIF01000002">
    <property type="protein sequence ID" value="OLF13204.1"/>
    <property type="molecule type" value="Genomic_DNA"/>
</dbReference>
<keyword evidence="2" id="KW-1185">Reference proteome</keyword>
<accession>A0A7Z0WTU6</accession>